<gene>
    <name evidence="1" type="ordered locus">Desku_2326</name>
</gene>
<evidence type="ECO:0000313" key="2">
    <source>
        <dbReference type="Proteomes" id="UP000009229"/>
    </source>
</evidence>
<evidence type="ECO:0000313" key="1">
    <source>
        <dbReference type="EMBL" id="AEG15862.1"/>
    </source>
</evidence>
<sequence>MQQAPSTGAQASGTEFLSYYGVVADALAAVTYDVEAQVIGWLTWMLRRRFVRCKLIVVVYPACDTRRASGGAGKAELRN</sequence>
<reference evidence="2" key="1">
    <citation type="submission" date="2011-05" db="EMBL/GenBank/DDBJ databases">
        <title>Complete sequence of Desulfotomaculum kuznetsovii DSM 6115.</title>
        <authorList>
            <person name="Lucas S."/>
            <person name="Han J."/>
            <person name="Lapidus A."/>
            <person name="Cheng J.-F."/>
            <person name="Goodwin L."/>
            <person name="Pitluck S."/>
            <person name="Peters L."/>
            <person name="Mikhailova N."/>
            <person name="Lu M."/>
            <person name="Saunders E."/>
            <person name="Han C."/>
            <person name="Tapia R."/>
            <person name="Land M."/>
            <person name="Hauser L."/>
            <person name="Kyrpides N."/>
            <person name="Ivanova N."/>
            <person name="Pagani I."/>
            <person name="Nazina T."/>
            <person name="Ivanova A."/>
            <person name="Parshina S."/>
            <person name="Kuever J."/>
            <person name="Muyzer G."/>
            <person name="Plugge C."/>
            <person name="Stams A."/>
            <person name="Woyke T."/>
        </authorList>
    </citation>
    <scope>NUCLEOTIDE SEQUENCE [LARGE SCALE GENOMIC DNA]</scope>
    <source>
        <strain evidence="2">DSM 6115 / VKM B-1805 / 17</strain>
    </source>
</reference>
<dbReference type="AlphaFoldDB" id="A0AAU8PJ96"/>
<dbReference type="KEGG" id="dku:Desku_2326"/>
<name>A0AAU8PJ96_DESK7</name>
<proteinExistence type="predicted"/>
<accession>A0AAU8PJ96</accession>
<organism evidence="1 2">
    <name type="scientific">Desulfofundulus kuznetsovii (strain DSM 6115 / VKM B-1805 / 17)</name>
    <name type="common">Desulfotomaculum kuznetsovii</name>
    <dbReference type="NCBI Taxonomy" id="760568"/>
    <lineage>
        <taxon>Bacteria</taxon>
        <taxon>Bacillati</taxon>
        <taxon>Bacillota</taxon>
        <taxon>Clostridia</taxon>
        <taxon>Eubacteriales</taxon>
        <taxon>Peptococcaceae</taxon>
        <taxon>Desulfofundulus</taxon>
    </lineage>
</organism>
<protein>
    <submittedName>
        <fullName evidence="1">Uncharacterized protein</fullName>
    </submittedName>
</protein>
<dbReference type="EMBL" id="CP002770">
    <property type="protein sequence ID" value="AEG15862.1"/>
    <property type="molecule type" value="Genomic_DNA"/>
</dbReference>
<dbReference type="Proteomes" id="UP000009229">
    <property type="component" value="Chromosome"/>
</dbReference>
<keyword evidence="2" id="KW-1185">Reference proteome</keyword>